<dbReference type="InterPro" id="IPR036918">
    <property type="entry name" value="Pyrv_Knase_C_sf"/>
</dbReference>
<dbReference type="SUPFAM" id="SSF52935">
    <property type="entry name" value="PK C-terminal domain-like"/>
    <property type="match status" value="1"/>
</dbReference>
<evidence type="ECO:0000259" key="1">
    <source>
        <dbReference type="Pfam" id="PF02887"/>
    </source>
</evidence>
<dbReference type="InterPro" id="IPR015795">
    <property type="entry name" value="Pyrv_Knase_C"/>
</dbReference>
<proteinExistence type="predicted"/>
<feature type="domain" description="Pyruvate kinase C-terminal" evidence="1">
    <location>
        <begin position="19"/>
        <end position="80"/>
    </location>
</feature>
<organism evidence="2">
    <name type="scientific">Bradyrhizobium diazoefficiens</name>
    <dbReference type="NCBI Taxonomy" id="1355477"/>
    <lineage>
        <taxon>Bacteria</taxon>
        <taxon>Pseudomonadati</taxon>
        <taxon>Pseudomonadota</taxon>
        <taxon>Alphaproteobacteria</taxon>
        <taxon>Hyphomicrobiales</taxon>
        <taxon>Nitrobacteraceae</taxon>
        <taxon>Bradyrhizobium</taxon>
    </lineage>
</organism>
<dbReference type="AlphaFoldDB" id="A0A809XJQ0"/>
<dbReference type="EMBL" id="AP023092">
    <property type="protein sequence ID" value="BCE28242.1"/>
    <property type="molecule type" value="Genomic_DNA"/>
</dbReference>
<dbReference type="Gene3D" id="3.40.1380.20">
    <property type="entry name" value="Pyruvate kinase, C-terminal domain"/>
    <property type="match status" value="1"/>
</dbReference>
<reference evidence="2" key="1">
    <citation type="submission" date="2020-05" db="EMBL/GenBank/DDBJ databases">
        <title>Complete genome sequence of Bradyrhizobium diazoefficiens XF2 isolated from soybean nodule.</title>
        <authorList>
            <person name="Noda R."/>
            <person name="Kakizaki K."/>
            <person name="Minamisawa K."/>
        </authorList>
    </citation>
    <scope>NUCLEOTIDE SEQUENCE</scope>
    <source>
        <strain evidence="2">XF2</strain>
    </source>
</reference>
<gene>
    <name evidence="2" type="ORF">XF2B_20110</name>
</gene>
<evidence type="ECO:0000313" key="2">
    <source>
        <dbReference type="EMBL" id="BCE28242.1"/>
    </source>
</evidence>
<name>A0A809XJQ0_9BRAD</name>
<dbReference type="RefSeq" id="WP_244651857.1">
    <property type="nucleotide sequence ID" value="NZ_AP022639.1"/>
</dbReference>
<accession>A0A809XJQ0</accession>
<sequence>MYRSLIEASRDDVESSPSHAVAAAGADLAAKIGAKVIIGFTAGGTTAARISRSRPPVPNLALTPDEKAARRMCLLWGAQCRV</sequence>
<dbReference type="Pfam" id="PF02887">
    <property type="entry name" value="PK_C"/>
    <property type="match status" value="1"/>
</dbReference>
<protein>
    <recommendedName>
        <fullName evidence="1">Pyruvate kinase C-terminal domain-containing protein</fullName>
    </recommendedName>
</protein>